<protein>
    <submittedName>
        <fullName evidence="2">Glycosyltransferase family 2 protein</fullName>
    </submittedName>
</protein>
<dbReference type="Gene3D" id="3.90.550.10">
    <property type="entry name" value="Spore Coat Polysaccharide Biosynthesis Protein SpsA, Chain A"/>
    <property type="match status" value="1"/>
</dbReference>
<dbReference type="AlphaFoldDB" id="A0A7H0FZ65"/>
<dbReference type="Proteomes" id="UP000516018">
    <property type="component" value="Chromosome"/>
</dbReference>
<keyword evidence="2" id="KW-0808">Transferase</keyword>
<accession>A0A7H0FZ65</accession>
<dbReference type="KEGG" id="lsx:H8B22_03665"/>
<dbReference type="CDD" id="cd00761">
    <property type="entry name" value="Glyco_tranf_GTA_type"/>
    <property type="match status" value="1"/>
</dbReference>
<dbReference type="SUPFAM" id="SSF53448">
    <property type="entry name" value="Nucleotide-diphospho-sugar transferases"/>
    <property type="match status" value="1"/>
</dbReference>
<gene>
    <name evidence="2" type="ORF">H8B22_03665</name>
</gene>
<dbReference type="Pfam" id="PF00535">
    <property type="entry name" value="Glycos_transf_2"/>
    <property type="match status" value="1"/>
</dbReference>
<name>A0A7H0FZ65_9GAMM</name>
<sequence length="341" mass="38007">MQPRLSICIATLNRGAYIGETLDTIVGQLRDDVELVIVDGASKDDTQVVVGRYVAADARVSYVRLPKASGVDQDYDLAVSHARGEYCWLMTDDDLLKPGAVDRVLAALDGNVELVIVNTEVRTIDFGGTLRGALVAKQDDVEYAPADADRLLVDTAHALSFIGCVVILRSFWIARDRAAYYGSLFVHVGVIFQSRTPRTRVIAKPLITIRYGNAMWTPRGFEIWMFKWPSLVWSFAGVSEAAKARICAREPWRQPQKLLLYRSIGGYARGEYDRYLAACPMTTTKRLLSRTIAWMPPRFANALSSLYCGLFARHARMNIYDLSRSPHATFVARAVARSAGY</sequence>
<dbReference type="PANTHER" id="PTHR22916">
    <property type="entry name" value="GLYCOSYLTRANSFERASE"/>
    <property type="match status" value="1"/>
</dbReference>
<evidence type="ECO:0000313" key="3">
    <source>
        <dbReference type="Proteomes" id="UP000516018"/>
    </source>
</evidence>
<dbReference type="EMBL" id="CP060820">
    <property type="protein sequence ID" value="QNP41331.1"/>
    <property type="molecule type" value="Genomic_DNA"/>
</dbReference>
<feature type="domain" description="Glycosyltransferase 2-like" evidence="1">
    <location>
        <begin position="6"/>
        <end position="129"/>
    </location>
</feature>
<dbReference type="InterPro" id="IPR029044">
    <property type="entry name" value="Nucleotide-diphossugar_trans"/>
</dbReference>
<organism evidence="2 3">
    <name type="scientific">Agrilutibacter terrestris</name>
    <dbReference type="NCBI Taxonomy" id="2865112"/>
    <lineage>
        <taxon>Bacteria</taxon>
        <taxon>Pseudomonadati</taxon>
        <taxon>Pseudomonadota</taxon>
        <taxon>Gammaproteobacteria</taxon>
        <taxon>Lysobacterales</taxon>
        <taxon>Lysobacteraceae</taxon>
        <taxon>Agrilutibacter</taxon>
    </lineage>
</organism>
<keyword evidence="3" id="KW-1185">Reference proteome</keyword>
<dbReference type="RefSeq" id="WP_187712767.1">
    <property type="nucleotide sequence ID" value="NZ_CP060820.1"/>
</dbReference>
<proteinExistence type="predicted"/>
<evidence type="ECO:0000259" key="1">
    <source>
        <dbReference type="Pfam" id="PF00535"/>
    </source>
</evidence>
<reference evidence="2 3" key="1">
    <citation type="submission" date="2020-08" db="EMBL/GenBank/DDBJ databases">
        <title>Lysobacter sp. II4 sp. nov., isolated from soil.</title>
        <authorList>
            <person name="Woo C.Y."/>
            <person name="Kim J."/>
        </authorList>
    </citation>
    <scope>NUCLEOTIDE SEQUENCE [LARGE SCALE GENOMIC DNA]</scope>
    <source>
        <strain evidence="2 3">II4</strain>
    </source>
</reference>
<dbReference type="InterPro" id="IPR001173">
    <property type="entry name" value="Glyco_trans_2-like"/>
</dbReference>
<dbReference type="GO" id="GO:0016758">
    <property type="term" value="F:hexosyltransferase activity"/>
    <property type="evidence" value="ECO:0007669"/>
    <property type="project" value="UniProtKB-ARBA"/>
</dbReference>
<evidence type="ECO:0000313" key="2">
    <source>
        <dbReference type="EMBL" id="QNP41331.1"/>
    </source>
</evidence>